<evidence type="ECO:0000313" key="2">
    <source>
        <dbReference type="Proteomes" id="UP000030652"/>
    </source>
</evidence>
<proteinExistence type="predicted"/>
<dbReference type="AlphaFoldDB" id="A0A0B0EPL1"/>
<name>A0A0B0EPL1_9BACT</name>
<comment type="caution">
    <text evidence="1">The sequence shown here is derived from an EMBL/GenBank/DDBJ whole genome shotgun (WGS) entry which is preliminary data.</text>
</comment>
<reference evidence="1 2" key="1">
    <citation type="submission" date="2014-10" db="EMBL/GenBank/DDBJ databases">
        <title>Draft genome of anammox bacterium scalindua brodae, obtained using differential coverage binning of sequence data from two enrichment reactors.</title>
        <authorList>
            <person name="Speth D.R."/>
            <person name="Russ L."/>
            <person name="Kartal B."/>
            <person name="Op den Camp H.J."/>
            <person name="Dutilh B.E."/>
            <person name="Jetten M.S."/>
        </authorList>
    </citation>
    <scope>NUCLEOTIDE SEQUENCE [LARGE SCALE GENOMIC DNA]</scope>
    <source>
        <strain evidence="1">RU1</strain>
    </source>
</reference>
<dbReference type="EMBL" id="JRYO01000078">
    <property type="protein sequence ID" value="KHE93068.1"/>
    <property type="molecule type" value="Genomic_DNA"/>
</dbReference>
<accession>A0A0B0EPL1</accession>
<organism evidence="1 2">
    <name type="scientific">Candidatus Scalindua brodae</name>
    <dbReference type="NCBI Taxonomy" id="237368"/>
    <lineage>
        <taxon>Bacteria</taxon>
        <taxon>Pseudomonadati</taxon>
        <taxon>Planctomycetota</taxon>
        <taxon>Candidatus Brocadiia</taxon>
        <taxon>Candidatus Brocadiales</taxon>
        <taxon>Candidatus Scalinduaceae</taxon>
        <taxon>Candidatus Scalindua</taxon>
    </lineage>
</organism>
<evidence type="ECO:0000313" key="1">
    <source>
        <dbReference type="EMBL" id="KHE93068.1"/>
    </source>
</evidence>
<protein>
    <submittedName>
        <fullName evidence="1">Uncharacterized protein</fullName>
    </submittedName>
</protein>
<gene>
    <name evidence="1" type="ORF">SCABRO_01172</name>
</gene>
<dbReference type="Proteomes" id="UP000030652">
    <property type="component" value="Unassembled WGS sequence"/>
</dbReference>
<sequence>MDNFRNLLKTYLFGVGEDEGNFLNVSIIKSVEDFRFLLANQLLEICVDVFCVDKGLDIFDYINDFLLTTKRYEDYFFDLNNGNINKLAILLFKANMKEQANKILKILTKMGEPKVNEKLREWKPCAWYSTEKEARESHIDYYYGDCEKKIKGPRKIRITINHQVQANHAYRLGIIDQEKYHNLSEKFKEKKDANYIIQNKLDEYAKSEGFLEDLKVYKIPKGIPIKRMIPSAGYYSEMFTNLTEDQKIEYVNAFKSPIKLELIKKYLYTRMMTYVLSLIQNFDDQFLTQKVIKECKILSETLNQKNDDILLIMKFFNYLNSLDSKERQIKLDYLINISSKNETTDGYYALYDKFNFQKFRLWCYSEYVNNYHERKD</sequence>